<dbReference type="SUPFAM" id="SSF52113">
    <property type="entry name" value="BRCT domain"/>
    <property type="match status" value="2"/>
</dbReference>
<dbReference type="CDD" id="cd17736">
    <property type="entry name" value="BRCT_microcephalin_rpt2"/>
    <property type="match status" value="1"/>
</dbReference>
<accession>G1NME6</accession>
<reference evidence="2" key="2">
    <citation type="submission" date="2025-08" db="UniProtKB">
        <authorList>
            <consortium name="Ensembl"/>
        </authorList>
    </citation>
    <scope>IDENTIFICATION</scope>
</reference>
<dbReference type="PANTHER" id="PTHR14625:SF3">
    <property type="entry name" value="MICROCEPHALIN"/>
    <property type="match status" value="1"/>
</dbReference>
<sequence length="455" mass="52024">MESVLKGIYAFVEVWSSSRTENYSKAFEQQLLDMGAKVSKTFNKRVTHVVFKDGHSTTWRKAQNAGVKIVSVLWVEKCRETGVRVDESLFPAVYNNEGLPLKHKCMQPKDFVEKTPENDRKLQRRLDQMAKELAQQRIGINAESDIPVLLFEDDGSLVYSPVSKIRNQCNEMERRINEMKEKRENLSPTASQKFQAPLCCSQGDCPLSTSVTNSEDTLLQGKKKKDCLNSSCDDFFGTITSKRQKKEVENICDTQTRTHVSMNASGNSPSCSCDQKSLIQKQSSRRSLGDENRVSEYDVTYGSCKVFNEQKNKHSGRVRKTRRLQKPTRTLVMTSMSSEKQSTVIQVVNKLGDFLFSDDVCETTSHVVTGSPRRTLNVMLGIARGCWIVSYEWVRNTFEFYFKINYAYFSWNVNHIFVHAMHNVAMFRCSGLELAEFGKICFFLKLCVTMNVVFQ</sequence>
<dbReference type="InterPro" id="IPR022047">
    <property type="entry name" value="Microcephalin-like"/>
</dbReference>
<dbReference type="GeneTree" id="ENSGT00390000018842"/>
<reference evidence="2" key="3">
    <citation type="submission" date="2025-09" db="UniProtKB">
        <authorList>
            <consortium name="Ensembl"/>
        </authorList>
    </citation>
    <scope>IDENTIFICATION</scope>
</reference>
<evidence type="ECO:0000313" key="3">
    <source>
        <dbReference type="Proteomes" id="UP000001645"/>
    </source>
</evidence>
<dbReference type="InParanoid" id="G1NME6"/>
<gene>
    <name evidence="2" type="primary">MCPH1</name>
</gene>
<dbReference type="HOGENOM" id="CLU_538136_0_0_1"/>
<dbReference type="Pfam" id="PF00533">
    <property type="entry name" value="BRCT"/>
    <property type="match status" value="1"/>
</dbReference>
<dbReference type="InterPro" id="IPR036420">
    <property type="entry name" value="BRCT_dom_sf"/>
</dbReference>
<feature type="domain" description="BRCT" evidence="1">
    <location>
        <begin position="1"/>
        <end position="92"/>
    </location>
</feature>
<dbReference type="InterPro" id="IPR001357">
    <property type="entry name" value="BRCT_dom"/>
</dbReference>
<dbReference type="Pfam" id="PF12738">
    <property type="entry name" value="PTCB-BRCT"/>
    <property type="match status" value="1"/>
</dbReference>
<proteinExistence type="predicted"/>
<dbReference type="Gene3D" id="3.40.50.10190">
    <property type="entry name" value="BRCT domain"/>
    <property type="match status" value="2"/>
</dbReference>
<keyword evidence="3" id="KW-1185">Reference proteome</keyword>
<dbReference type="Bgee" id="ENSMGAG00000013946">
    <property type="expression patterns" value="Expressed in bursa of Fabricius and 9 other cell types or tissues"/>
</dbReference>
<dbReference type="Ensembl" id="ENSMGAT00000015694.3">
    <property type="protein sequence ID" value="ENSMGAP00000014754.3"/>
    <property type="gene ID" value="ENSMGAG00000013946.3"/>
</dbReference>
<dbReference type="OrthoDB" id="2384350at2759"/>
<feature type="domain" description="BRCT" evidence="1">
    <location>
        <begin position="319"/>
        <end position="399"/>
    </location>
</feature>
<name>G1NME6_MELGA</name>
<reference evidence="2 3" key="1">
    <citation type="journal article" date="2010" name="PLoS Biol.">
        <title>Multi-platform next-generation sequencing of the domestic turkey (Meleagris gallopavo): genome assembly and analysis.</title>
        <authorList>
            <person name="Dalloul R.A."/>
            <person name="Long J.A."/>
            <person name="Zimin A.V."/>
            <person name="Aslam L."/>
            <person name="Beal K."/>
            <person name="Blomberg L.A."/>
            <person name="Bouffard P."/>
            <person name="Burt D.W."/>
            <person name="Crasta O."/>
            <person name="Crooijmans R.P."/>
            <person name="Cooper K."/>
            <person name="Coulombe R.A."/>
            <person name="De S."/>
            <person name="Delany M.E."/>
            <person name="Dodgson J.B."/>
            <person name="Dong J.J."/>
            <person name="Evans C."/>
            <person name="Frederickson K.M."/>
            <person name="Flicek P."/>
            <person name="Florea L."/>
            <person name="Folkerts O."/>
            <person name="Groenen M.A."/>
            <person name="Harkins T.T."/>
            <person name="Herrero J."/>
            <person name="Hoffmann S."/>
            <person name="Megens H.J."/>
            <person name="Jiang A."/>
            <person name="de Jong P."/>
            <person name="Kaiser P."/>
            <person name="Kim H."/>
            <person name="Kim K.W."/>
            <person name="Kim S."/>
            <person name="Langenberger D."/>
            <person name="Lee M.K."/>
            <person name="Lee T."/>
            <person name="Mane S."/>
            <person name="Marcais G."/>
            <person name="Marz M."/>
            <person name="McElroy A.P."/>
            <person name="Modise T."/>
            <person name="Nefedov M."/>
            <person name="Notredame C."/>
            <person name="Paton I.R."/>
            <person name="Payne W.S."/>
            <person name="Pertea G."/>
            <person name="Prickett D."/>
            <person name="Puiu D."/>
            <person name="Qioa D."/>
            <person name="Raineri E."/>
            <person name="Ruffier M."/>
            <person name="Salzberg S.L."/>
            <person name="Schatz M.C."/>
            <person name="Scheuring C."/>
            <person name="Schmidt C.J."/>
            <person name="Schroeder S."/>
            <person name="Searle S.M."/>
            <person name="Smith E.J."/>
            <person name="Smith J."/>
            <person name="Sonstegard T.S."/>
            <person name="Stadler P.F."/>
            <person name="Tafer H."/>
            <person name="Tu Z.J."/>
            <person name="Van Tassell C.P."/>
            <person name="Vilella A.J."/>
            <person name="Williams K.P."/>
            <person name="Yorke J.A."/>
            <person name="Zhang L."/>
            <person name="Zhang H.B."/>
            <person name="Zhang X."/>
            <person name="Zhang Y."/>
            <person name="Reed K.M."/>
        </authorList>
    </citation>
    <scope>NUCLEOTIDE SEQUENCE [LARGE SCALE GENOMIC DNA]</scope>
</reference>
<dbReference type="GeneID" id="100541655"/>
<organism evidence="2 3">
    <name type="scientific">Meleagris gallopavo</name>
    <name type="common">Wild turkey</name>
    <dbReference type="NCBI Taxonomy" id="9103"/>
    <lineage>
        <taxon>Eukaryota</taxon>
        <taxon>Metazoa</taxon>
        <taxon>Chordata</taxon>
        <taxon>Craniata</taxon>
        <taxon>Vertebrata</taxon>
        <taxon>Euteleostomi</taxon>
        <taxon>Archelosauria</taxon>
        <taxon>Archosauria</taxon>
        <taxon>Dinosauria</taxon>
        <taxon>Saurischia</taxon>
        <taxon>Theropoda</taxon>
        <taxon>Coelurosauria</taxon>
        <taxon>Aves</taxon>
        <taxon>Neognathae</taxon>
        <taxon>Galloanserae</taxon>
        <taxon>Galliformes</taxon>
        <taxon>Phasianidae</taxon>
        <taxon>Meleagridinae</taxon>
        <taxon>Meleagris</taxon>
    </lineage>
</organism>
<dbReference type="CTD" id="79648"/>
<dbReference type="AlphaFoldDB" id="G1NME6"/>
<dbReference type="PROSITE" id="PS50172">
    <property type="entry name" value="BRCT"/>
    <property type="match status" value="2"/>
</dbReference>
<dbReference type="PANTHER" id="PTHR14625">
    <property type="entry name" value="MICROCEPHALIN"/>
    <property type="match status" value="1"/>
</dbReference>
<dbReference type="Proteomes" id="UP000001645">
    <property type="component" value="Chromosome 2"/>
</dbReference>
<evidence type="ECO:0000259" key="1">
    <source>
        <dbReference type="PROSITE" id="PS50172"/>
    </source>
</evidence>
<dbReference type="CDD" id="cd17716">
    <property type="entry name" value="BRCT_microcephalin_rpt1"/>
    <property type="match status" value="1"/>
</dbReference>
<dbReference type="SMART" id="SM00292">
    <property type="entry name" value="BRCT"/>
    <property type="match status" value="2"/>
</dbReference>
<dbReference type="RefSeq" id="XP_019468747.1">
    <property type="nucleotide sequence ID" value="XM_019613202.1"/>
</dbReference>
<dbReference type="KEGG" id="mgp:100541655"/>
<protein>
    <submittedName>
        <fullName evidence="2">Microcephalin 1</fullName>
    </submittedName>
</protein>
<evidence type="ECO:0000313" key="2">
    <source>
        <dbReference type="Ensembl" id="ENSMGAP00000014754.3"/>
    </source>
</evidence>
<dbReference type="GO" id="GO:0000278">
    <property type="term" value="P:mitotic cell cycle"/>
    <property type="evidence" value="ECO:0007669"/>
    <property type="project" value="TreeGrafter"/>
</dbReference>